<feature type="transmembrane region" description="Helical" evidence="1">
    <location>
        <begin position="90"/>
        <end position="108"/>
    </location>
</feature>
<evidence type="ECO:0000313" key="2">
    <source>
        <dbReference type="EMBL" id="SVA28356.1"/>
    </source>
</evidence>
<feature type="transmembrane region" description="Helical" evidence="1">
    <location>
        <begin position="33"/>
        <end position="54"/>
    </location>
</feature>
<organism evidence="2">
    <name type="scientific">marine metagenome</name>
    <dbReference type="NCBI Taxonomy" id="408172"/>
    <lineage>
        <taxon>unclassified sequences</taxon>
        <taxon>metagenomes</taxon>
        <taxon>ecological metagenomes</taxon>
    </lineage>
</organism>
<keyword evidence="1" id="KW-0472">Membrane</keyword>
<gene>
    <name evidence="2" type="ORF">METZ01_LOCUS81210</name>
</gene>
<protein>
    <submittedName>
        <fullName evidence="2">Uncharacterized protein</fullName>
    </submittedName>
</protein>
<sequence>MTAAARLRVAEVAAAVIVISLFLPWMVDDGRTLRGIQVGEGQLVVITAVATIVMIRLRNRLSWFTAGFSAAVLWKQLLDGADGFRSLGPLLGALAATVAVVFLVWHMLAEIRETAER</sequence>
<feature type="transmembrane region" description="Helical" evidence="1">
    <location>
        <begin position="61"/>
        <end position="78"/>
    </location>
</feature>
<keyword evidence="1" id="KW-1133">Transmembrane helix</keyword>
<accession>A0A381UJJ5</accession>
<dbReference type="AlphaFoldDB" id="A0A381UJJ5"/>
<dbReference type="EMBL" id="UINC01006573">
    <property type="protein sequence ID" value="SVA28356.1"/>
    <property type="molecule type" value="Genomic_DNA"/>
</dbReference>
<reference evidence="2" key="1">
    <citation type="submission" date="2018-05" db="EMBL/GenBank/DDBJ databases">
        <authorList>
            <person name="Lanie J.A."/>
            <person name="Ng W.-L."/>
            <person name="Kazmierczak K.M."/>
            <person name="Andrzejewski T.M."/>
            <person name="Davidsen T.M."/>
            <person name="Wayne K.J."/>
            <person name="Tettelin H."/>
            <person name="Glass J.I."/>
            <person name="Rusch D."/>
            <person name="Podicherti R."/>
            <person name="Tsui H.-C.T."/>
            <person name="Winkler M.E."/>
        </authorList>
    </citation>
    <scope>NUCLEOTIDE SEQUENCE</scope>
</reference>
<keyword evidence="1" id="KW-0812">Transmembrane</keyword>
<feature type="transmembrane region" description="Helical" evidence="1">
    <location>
        <begin position="7"/>
        <end position="27"/>
    </location>
</feature>
<evidence type="ECO:0000256" key="1">
    <source>
        <dbReference type="SAM" id="Phobius"/>
    </source>
</evidence>
<proteinExistence type="predicted"/>
<name>A0A381UJJ5_9ZZZZ</name>